<dbReference type="InterPro" id="IPR050109">
    <property type="entry name" value="HTH-type_TetR-like_transc_reg"/>
</dbReference>
<keyword evidence="3" id="KW-0804">Transcription</keyword>
<proteinExistence type="predicted"/>
<gene>
    <name evidence="6" type="ORF">FHW14_002530</name>
</gene>
<dbReference type="AlphaFoldDB" id="A0A839PUZ7"/>
<evidence type="ECO:0000313" key="6">
    <source>
        <dbReference type="EMBL" id="MBB2987347.1"/>
    </source>
</evidence>
<dbReference type="SUPFAM" id="SSF46689">
    <property type="entry name" value="Homeodomain-like"/>
    <property type="match status" value="1"/>
</dbReference>
<dbReference type="GO" id="GO:0003700">
    <property type="term" value="F:DNA-binding transcription factor activity"/>
    <property type="evidence" value="ECO:0007669"/>
    <property type="project" value="TreeGrafter"/>
</dbReference>
<dbReference type="PANTHER" id="PTHR30055:SF234">
    <property type="entry name" value="HTH-TYPE TRANSCRIPTIONAL REGULATOR BETI"/>
    <property type="match status" value="1"/>
</dbReference>
<keyword evidence="1" id="KW-0805">Transcription regulation</keyword>
<name>A0A839PUZ7_9MICO</name>
<evidence type="ECO:0000256" key="2">
    <source>
        <dbReference type="ARBA" id="ARBA00023125"/>
    </source>
</evidence>
<reference evidence="6 7" key="1">
    <citation type="submission" date="2020-08" db="EMBL/GenBank/DDBJ databases">
        <title>Genomic Encyclopedia of Type Strains, Phase IV (KMG-V): Genome sequencing to study the core and pangenomes of soil and plant-associated prokaryotes.</title>
        <authorList>
            <person name="Whitman W."/>
        </authorList>
    </citation>
    <scope>NUCLEOTIDE SEQUENCE [LARGE SCALE GENOMIC DNA]</scope>
    <source>
        <strain evidence="6 7">B3ACCR2</strain>
    </source>
</reference>
<dbReference type="InterPro" id="IPR009057">
    <property type="entry name" value="Homeodomain-like_sf"/>
</dbReference>
<dbReference type="InterPro" id="IPR001647">
    <property type="entry name" value="HTH_TetR"/>
</dbReference>
<dbReference type="EMBL" id="JACHVT010000005">
    <property type="protein sequence ID" value="MBB2987347.1"/>
    <property type="molecule type" value="Genomic_DNA"/>
</dbReference>
<feature type="domain" description="HTH tetR-type" evidence="5">
    <location>
        <begin position="9"/>
        <end position="69"/>
    </location>
</feature>
<protein>
    <submittedName>
        <fullName evidence="6">AcrR family transcriptional regulator</fullName>
    </submittedName>
</protein>
<dbReference type="Proteomes" id="UP000590811">
    <property type="component" value="Unassembled WGS sequence"/>
</dbReference>
<dbReference type="PANTHER" id="PTHR30055">
    <property type="entry name" value="HTH-TYPE TRANSCRIPTIONAL REGULATOR RUTR"/>
    <property type="match status" value="1"/>
</dbReference>
<evidence type="ECO:0000259" key="5">
    <source>
        <dbReference type="PROSITE" id="PS50977"/>
    </source>
</evidence>
<evidence type="ECO:0000256" key="3">
    <source>
        <dbReference type="ARBA" id="ARBA00023163"/>
    </source>
</evidence>
<organism evidence="6 7">
    <name type="scientific">Terracoccus luteus</name>
    <dbReference type="NCBI Taxonomy" id="53356"/>
    <lineage>
        <taxon>Bacteria</taxon>
        <taxon>Bacillati</taxon>
        <taxon>Actinomycetota</taxon>
        <taxon>Actinomycetes</taxon>
        <taxon>Micrococcales</taxon>
        <taxon>Intrasporangiaceae</taxon>
        <taxon>Terracoccus</taxon>
    </lineage>
</organism>
<dbReference type="PROSITE" id="PS50977">
    <property type="entry name" value="HTH_TETR_2"/>
    <property type="match status" value="1"/>
</dbReference>
<feature type="DNA-binding region" description="H-T-H motif" evidence="4">
    <location>
        <begin position="32"/>
        <end position="51"/>
    </location>
</feature>
<keyword evidence="2 4" id="KW-0238">DNA-binding</keyword>
<dbReference type="Gene3D" id="1.10.357.10">
    <property type="entry name" value="Tetracycline Repressor, domain 2"/>
    <property type="match status" value="1"/>
</dbReference>
<dbReference type="RefSeq" id="WP_184510531.1">
    <property type="nucleotide sequence ID" value="NZ_JACHVT010000005.1"/>
</dbReference>
<evidence type="ECO:0000256" key="1">
    <source>
        <dbReference type="ARBA" id="ARBA00023015"/>
    </source>
</evidence>
<dbReference type="GO" id="GO:0000976">
    <property type="term" value="F:transcription cis-regulatory region binding"/>
    <property type="evidence" value="ECO:0007669"/>
    <property type="project" value="TreeGrafter"/>
</dbReference>
<accession>A0A839PUZ7</accession>
<evidence type="ECO:0000256" key="4">
    <source>
        <dbReference type="PROSITE-ProRule" id="PRU00335"/>
    </source>
</evidence>
<sequence>MNPPSDAREQARAAITAVAADLLREHGSAAVTTRAVTELAGVQAPTLYRLFGDKDGLLEAVAEHVLAEHVASKRGDVAAAAADDTDPVADLVAGWRRQIEFGLANPDVFRLLGDPTRAHSSQATATGRGVLAARVHRVALAGRLRVAESRAVDLVHAAGVGVVQALLEVPADRRDPGLVEAMLETLLTGILTRDLVDNPVDNPVDSLVDEDAGTPGDVDDPVATAAVTLRAAAADLQALTPGERALLVEWLGRVTPA</sequence>
<evidence type="ECO:0000313" key="7">
    <source>
        <dbReference type="Proteomes" id="UP000590811"/>
    </source>
</evidence>
<dbReference type="Pfam" id="PF00440">
    <property type="entry name" value="TetR_N"/>
    <property type="match status" value="1"/>
</dbReference>
<dbReference type="PRINTS" id="PR00455">
    <property type="entry name" value="HTHTETR"/>
</dbReference>
<comment type="caution">
    <text evidence="6">The sequence shown here is derived from an EMBL/GenBank/DDBJ whole genome shotgun (WGS) entry which is preliminary data.</text>
</comment>